<protein>
    <submittedName>
        <fullName evidence="1">Phage late control gene D</fullName>
    </submittedName>
</protein>
<dbReference type="AlphaFoldDB" id="A0A447N5L5"/>
<sequence>MMTGMTIDAGASLAPAFMLTLNSQDITSNFSDRLISLTMTDNRGF</sequence>
<name>A0A447N5L5_SALET</name>
<reference evidence="1 2" key="1">
    <citation type="submission" date="2018-12" db="EMBL/GenBank/DDBJ databases">
        <authorList>
            <consortium name="Pathogen Informatics"/>
        </authorList>
    </citation>
    <scope>NUCLEOTIDE SEQUENCE [LARGE SCALE GENOMIC DNA]</scope>
    <source>
        <strain evidence="1 2">NCTC129</strain>
    </source>
</reference>
<dbReference type="EMBL" id="LR134140">
    <property type="protein sequence ID" value="VDZ98570.1"/>
    <property type="molecule type" value="Genomic_DNA"/>
</dbReference>
<evidence type="ECO:0000313" key="1">
    <source>
        <dbReference type="EMBL" id="VDZ98570.1"/>
    </source>
</evidence>
<organism evidence="1 2">
    <name type="scientific">Salmonella enterica I</name>
    <dbReference type="NCBI Taxonomy" id="59201"/>
    <lineage>
        <taxon>Bacteria</taxon>
        <taxon>Pseudomonadati</taxon>
        <taxon>Pseudomonadota</taxon>
        <taxon>Gammaproteobacteria</taxon>
        <taxon>Enterobacterales</taxon>
        <taxon>Enterobacteriaceae</taxon>
        <taxon>Salmonella</taxon>
    </lineage>
</organism>
<proteinExistence type="predicted"/>
<dbReference type="Proteomes" id="UP000282086">
    <property type="component" value="Chromosome"/>
</dbReference>
<evidence type="ECO:0000313" key="2">
    <source>
        <dbReference type="Proteomes" id="UP000282086"/>
    </source>
</evidence>
<gene>
    <name evidence="1" type="primary">gp26_4</name>
    <name evidence="1" type="ORF">NCTC129_04843</name>
</gene>
<accession>A0A447N5L5</accession>